<reference evidence="11 12" key="1">
    <citation type="submission" date="2016-10" db="EMBL/GenBank/DDBJ databases">
        <authorList>
            <person name="de Groot N.N."/>
        </authorList>
    </citation>
    <scope>NUCLEOTIDE SEQUENCE [LARGE SCALE GENOMIC DNA]</scope>
    <source>
        <strain evidence="11 12">ATCC 35958</strain>
    </source>
</reference>
<evidence type="ECO:0000256" key="6">
    <source>
        <dbReference type="ARBA" id="ARBA00022989"/>
    </source>
</evidence>
<dbReference type="PANTHER" id="PTHR35011">
    <property type="entry name" value="2,3-DIKETO-L-GULONATE TRAP TRANSPORTER SMALL PERMEASE PROTEIN YIAM"/>
    <property type="match status" value="1"/>
</dbReference>
<evidence type="ECO:0000256" key="3">
    <source>
        <dbReference type="ARBA" id="ARBA00022475"/>
    </source>
</evidence>
<evidence type="ECO:0000256" key="4">
    <source>
        <dbReference type="ARBA" id="ARBA00022519"/>
    </source>
</evidence>
<dbReference type="EMBL" id="FOGD01000003">
    <property type="protein sequence ID" value="SEQ97579.1"/>
    <property type="molecule type" value="Genomic_DNA"/>
</dbReference>
<evidence type="ECO:0000256" key="9">
    <source>
        <dbReference type="RuleBase" id="RU369079"/>
    </source>
</evidence>
<keyword evidence="5 9" id="KW-0812">Transmembrane</keyword>
<comment type="similarity">
    <text evidence="8 9">Belongs to the TRAP transporter small permease family.</text>
</comment>
<comment type="function">
    <text evidence="9">Part of the tripartite ATP-independent periplasmic (TRAP) transport system.</text>
</comment>
<evidence type="ECO:0000256" key="7">
    <source>
        <dbReference type="ARBA" id="ARBA00023136"/>
    </source>
</evidence>
<keyword evidence="7 9" id="KW-0472">Membrane</keyword>
<evidence type="ECO:0000313" key="11">
    <source>
        <dbReference type="EMBL" id="SEQ97579.1"/>
    </source>
</evidence>
<dbReference type="GO" id="GO:0022857">
    <property type="term" value="F:transmembrane transporter activity"/>
    <property type="evidence" value="ECO:0007669"/>
    <property type="project" value="UniProtKB-UniRule"/>
</dbReference>
<accession>A0A1H9KET0</accession>
<feature type="transmembrane region" description="Helical" evidence="9">
    <location>
        <begin position="66"/>
        <end position="86"/>
    </location>
</feature>
<feature type="transmembrane region" description="Helical" evidence="9">
    <location>
        <begin position="137"/>
        <end position="159"/>
    </location>
</feature>
<evidence type="ECO:0000259" key="10">
    <source>
        <dbReference type="Pfam" id="PF04290"/>
    </source>
</evidence>
<dbReference type="InterPro" id="IPR055348">
    <property type="entry name" value="DctQ"/>
</dbReference>
<evidence type="ECO:0000256" key="8">
    <source>
        <dbReference type="ARBA" id="ARBA00038436"/>
    </source>
</evidence>
<evidence type="ECO:0000256" key="5">
    <source>
        <dbReference type="ARBA" id="ARBA00022692"/>
    </source>
</evidence>
<comment type="subcellular location">
    <subcellularLocation>
        <location evidence="1 9">Cell inner membrane</location>
        <topology evidence="1 9">Multi-pass membrane protein</topology>
    </subcellularLocation>
</comment>
<feature type="transmembrane region" description="Helical" evidence="9">
    <location>
        <begin position="98"/>
        <end position="116"/>
    </location>
</feature>
<evidence type="ECO:0000313" key="12">
    <source>
        <dbReference type="Proteomes" id="UP000199766"/>
    </source>
</evidence>
<comment type="subunit">
    <text evidence="9">The complex comprises the extracytoplasmic solute receptor protein and the two transmembrane proteins.</text>
</comment>
<dbReference type="PANTHER" id="PTHR35011:SF4">
    <property type="entry name" value="SLL1102 PROTEIN"/>
    <property type="match status" value="1"/>
</dbReference>
<keyword evidence="2 9" id="KW-0813">Transport</keyword>
<dbReference type="Pfam" id="PF04290">
    <property type="entry name" value="DctQ"/>
    <property type="match status" value="1"/>
</dbReference>
<dbReference type="STRING" id="180197.SAMN02982919_01539"/>
<proteinExistence type="inferred from homology"/>
<evidence type="ECO:0000256" key="1">
    <source>
        <dbReference type="ARBA" id="ARBA00004429"/>
    </source>
</evidence>
<dbReference type="GO" id="GO:0005886">
    <property type="term" value="C:plasma membrane"/>
    <property type="evidence" value="ECO:0007669"/>
    <property type="project" value="UniProtKB-SubCell"/>
</dbReference>
<keyword evidence="12" id="KW-1185">Reference proteome</keyword>
<keyword evidence="3" id="KW-1003">Cell membrane</keyword>
<evidence type="ECO:0000256" key="2">
    <source>
        <dbReference type="ARBA" id="ARBA00022448"/>
    </source>
</evidence>
<dbReference type="InterPro" id="IPR007387">
    <property type="entry name" value="TRAP_DctQ"/>
</dbReference>
<dbReference type="Proteomes" id="UP000199766">
    <property type="component" value="Unassembled WGS sequence"/>
</dbReference>
<feature type="domain" description="Tripartite ATP-independent periplasmic transporters DctQ component" evidence="10">
    <location>
        <begin position="74"/>
        <end position="203"/>
    </location>
</feature>
<protein>
    <recommendedName>
        <fullName evidence="9">TRAP transporter small permease protein</fullName>
    </recommendedName>
</protein>
<keyword evidence="6 9" id="KW-1133">Transmembrane helix</keyword>
<keyword evidence="4 9" id="KW-0997">Cell inner membrane</keyword>
<dbReference type="AlphaFoldDB" id="A0A1H9KET0"/>
<sequence>MGRCLGPAEQAQAKRIIGPALSGRILFFSNLSLPMPSPSPTEQPDTGGATPSAGTEPRALYIEDGLTVLIMAALALITLANVLARYFTNNSIAWTEEISVFLMIALALVAGSAAVARDRHIRIEYFAESGSGARRRFLARFGALMVALLFGTIAVLSVRVVWDDYRFEETSPGIGVPQWWYSVWLPIFSALITVRAIGLFIRRGKQPDVEFLPEHQP</sequence>
<gene>
    <name evidence="11" type="ORF">SAMN02982919_01539</name>
</gene>
<organism evidence="11 12">
    <name type="scientific">Giesbergeria anulus</name>
    <dbReference type="NCBI Taxonomy" id="180197"/>
    <lineage>
        <taxon>Bacteria</taxon>
        <taxon>Pseudomonadati</taxon>
        <taxon>Pseudomonadota</taxon>
        <taxon>Betaproteobacteria</taxon>
        <taxon>Burkholderiales</taxon>
        <taxon>Comamonadaceae</taxon>
        <taxon>Giesbergeria</taxon>
    </lineage>
</organism>
<feature type="transmembrane region" description="Helical" evidence="9">
    <location>
        <begin position="179"/>
        <end position="201"/>
    </location>
</feature>
<name>A0A1H9KET0_9BURK</name>